<dbReference type="FunFam" id="3.20.20.80:FF:000063">
    <property type="entry name" value="Beta-hexosaminidase"/>
    <property type="match status" value="1"/>
</dbReference>
<protein>
    <recommendedName>
        <fullName evidence="5">beta-N-acetylhexosaminidase</fullName>
        <ecNumber evidence="5">3.2.1.52</ecNumber>
    </recommendedName>
</protein>
<dbReference type="Gene3D" id="3.20.20.80">
    <property type="entry name" value="Glycosidases"/>
    <property type="match status" value="1"/>
</dbReference>
<dbReference type="PROSITE" id="PS00086">
    <property type="entry name" value="CYTOCHROME_P450"/>
    <property type="match status" value="1"/>
</dbReference>
<dbReference type="PANTHER" id="PTHR24287">
    <property type="entry name" value="P450, PUTATIVE (EUROFUNG)-RELATED"/>
    <property type="match status" value="1"/>
</dbReference>
<dbReference type="SUPFAM" id="SSF55545">
    <property type="entry name" value="beta-N-acetylhexosaminidase-like domain"/>
    <property type="match status" value="1"/>
</dbReference>
<comment type="similarity">
    <text evidence="3">Belongs to the glycosyl hydrolase 20 family.</text>
</comment>
<keyword evidence="11" id="KW-0503">Monooxygenase</keyword>
<dbReference type="InterPro" id="IPR029019">
    <property type="entry name" value="HEX_eukaryotic_N"/>
</dbReference>
<evidence type="ECO:0000256" key="2">
    <source>
        <dbReference type="ARBA" id="ARBA00001971"/>
    </source>
</evidence>
<keyword evidence="10" id="KW-0408">Iron</keyword>
<dbReference type="InterPro" id="IPR015883">
    <property type="entry name" value="Glyco_hydro_20_cat"/>
</dbReference>
<feature type="domain" description="Glycoside hydrolase family 20 catalytic" evidence="16">
    <location>
        <begin position="198"/>
        <end position="536"/>
    </location>
</feature>
<evidence type="ECO:0000256" key="5">
    <source>
        <dbReference type="ARBA" id="ARBA00012663"/>
    </source>
</evidence>
<evidence type="ECO:0000256" key="9">
    <source>
        <dbReference type="ARBA" id="ARBA00023002"/>
    </source>
</evidence>
<dbReference type="Pfam" id="PF00067">
    <property type="entry name" value="p450"/>
    <property type="match status" value="1"/>
</dbReference>
<dbReference type="GO" id="GO:0005975">
    <property type="term" value="P:carbohydrate metabolic process"/>
    <property type="evidence" value="ECO:0007669"/>
    <property type="project" value="InterPro"/>
</dbReference>
<evidence type="ECO:0000256" key="3">
    <source>
        <dbReference type="ARBA" id="ARBA00006285"/>
    </source>
</evidence>
<evidence type="ECO:0000256" key="8">
    <source>
        <dbReference type="ARBA" id="ARBA00022801"/>
    </source>
</evidence>
<dbReference type="GO" id="GO:0004497">
    <property type="term" value="F:monooxygenase activity"/>
    <property type="evidence" value="ECO:0007669"/>
    <property type="project" value="UniProtKB-KW"/>
</dbReference>
<dbReference type="EC" id="3.2.1.52" evidence="5"/>
<evidence type="ECO:0000313" key="19">
    <source>
        <dbReference type="Proteomes" id="UP000481858"/>
    </source>
</evidence>
<comment type="cofactor">
    <cofactor evidence="2">
        <name>heme</name>
        <dbReference type="ChEBI" id="CHEBI:30413"/>
    </cofactor>
</comment>
<keyword evidence="19" id="KW-1185">Reference proteome</keyword>
<dbReference type="SUPFAM" id="SSF48264">
    <property type="entry name" value="Cytochrome P450"/>
    <property type="match status" value="1"/>
</dbReference>
<evidence type="ECO:0000259" key="16">
    <source>
        <dbReference type="Pfam" id="PF00728"/>
    </source>
</evidence>
<comment type="similarity">
    <text evidence="4">Belongs to the cytochrome P450 family.</text>
</comment>
<dbReference type="GO" id="GO:0020037">
    <property type="term" value="F:heme binding"/>
    <property type="evidence" value="ECO:0007669"/>
    <property type="project" value="InterPro"/>
</dbReference>
<dbReference type="Gene3D" id="3.30.379.10">
    <property type="entry name" value="Chitobiase/beta-hexosaminidase domain 2-like"/>
    <property type="match status" value="1"/>
</dbReference>
<evidence type="ECO:0000256" key="1">
    <source>
        <dbReference type="ARBA" id="ARBA00001231"/>
    </source>
</evidence>
<feature type="signal peptide" evidence="15">
    <location>
        <begin position="1"/>
        <end position="26"/>
    </location>
</feature>
<sequence length="1030" mass="116198">MLLPNRCGVFSMLLSLWLLASTPVLAIWPAPSSISTGESTLWIRSGLSVTYNGKILPWTFGYEPTGSKFSSREIVKGGVARAMNNIVHKNFVPWMLYNRMELEVTEPSLTKPKTYITHLDITQKGTDTSKTFKPLAGEVDESYTLNVDKYGKASIKAESSTGVLRALESFSQLFFQHSKGPYFYTKSAPISITDKPEYDHRGVLFDVSRSFFPMDSVLRTIDAMAYNKMNRIHIHATDSQSWPLEIPALPELHQKGAYAQGKTYSPADLAKIQQYAINRGIEPIIEIDTPGHFGIVALSHPEIVAGWDSTPWTAYCAEPPCGQIRLNEPAVDPFLDKLMGDLLPRIFPYSAYFHTGGDEVNFNMYKLDPTVGTNDSAVIVPLLQKFIDKHHARVRKAGLVPMVWEEIPADYNVTIGKDVVIQSWLGDEAIAALTAKGHKVITSNYNYWYLDCGRGQWLNFGGADLETYYPFPDWCSPYKNWRLVYSYDPRANLTAEQAELVLGGELAAWSESIDDATIDDILWPRASAAGEVLWSSPKGRTQLEAAPRLAEFRLDIVSKQVKATTKHKLMQSFLDIVKSSTNYNVEARLLGLRVVFTADPENIKAILATQFSDYGKGEPFHREWKEFLGDSIFTTDGQAWHASRQLLRPQFSRERISDLHTFECHLETLFKAIANGGALNGPYQDVDMEAGNGKPLEISDLFFRYTLDVSTSFLLGKDVQSLTNPGEPFAEAFNEVQRIQGLKARAGPLQFLVPVGSFRRGLKVVNELCDIYIDQALRLSQEELTSKTKSDHDYTFLHELAQFTRDRTVLRDQLIAVLLAGRDTTAATLSWTIYELGRHPEVVRKLRDEIINTVGLDRTPTYEDLKSMKYLQYVVNETLRLYPVVPFNVRLALKDTTLPRGGGADGTQPIAVLKDTPIGYSTLVMQRREDLYPPVSEKFPDPLQYCPDRWFVWQPRPWQYIPFNGGPRICIGQQFALTEITYVLTRMFQRFDRVDSFMKEVDGGKPTLKCEIVIQPGDGVKVALWQAKQP</sequence>
<keyword evidence="7 15" id="KW-0732">Signal</keyword>
<evidence type="ECO:0000256" key="15">
    <source>
        <dbReference type="SAM" id="SignalP"/>
    </source>
</evidence>
<dbReference type="InterPro" id="IPR017853">
    <property type="entry name" value="GH"/>
</dbReference>
<evidence type="ECO:0000256" key="7">
    <source>
        <dbReference type="ARBA" id="ARBA00022729"/>
    </source>
</evidence>
<proteinExistence type="inferred from homology"/>
<dbReference type="InterPro" id="IPR001128">
    <property type="entry name" value="Cyt_P450"/>
</dbReference>
<feature type="chain" id="PRO_5028987328" description="beta-N-acetylhexosaminidase" evidence="15">
    <location>
        <begin position="27"/>
        <end position="1030"/>
    </location>
</feature>
<keyword evidence="12" id="KW-0325">Glycoprotein</keyword>
<dbReference type="Proteomes" id="UP000481858">
    <property type="component" value="Unassembled WGS sequence"/>
</dbReference>
<name>A0A7C8IXJ1_9PEZI</name>
<dbReference type="EMBL" id="WUBL01000003">
    <property type="protein sequence ID" value="KAF2973038.1"/>
    <property type="molecule type" value="Genomic_DNA"/>
</dbReference>
<dbReference type="PRINTS" id="PR00738">
    <property type="entry name" value="GLHYDRLASE20"/>
</dbReference>
<keyword evidence="13" id="KW-0326">Glycosidase</keyword>
<dbReference type="InterPro" id="IPR029018">
    <property type="entry name" value="Hex-like_dom2"/>
</dbReference>
<keyword evidence="6" id="KW-0479">Metal-binding</keyword>
<evidence type="ECO:0000259" key="17">
    <source>
        <dbReference type="Pfam" id="PF14845"/>
    </source>
</evidence>
<keyword evidence="8" id="KW-0378">Hydrolase</keyword>
<dbReference type="GO" id="GO:0004563">
    <property type="term" value="F:beta-N-acetylhexosaminidase activity"/>
    <property type="evidence" value="ECO:0007669"/>
    <property type="project" value="UniProtKB-EC"/>
</dbReference>
<dbReference type="InterPro" id="IPR036396">
    <property type="entry name" value="Cyt_P450_sf"/>
</dbReference>
<reference evidence="18 19" key="1">
    <citation type="submission" date="2019-12" db="EMBL/GenBank/DDBJ databases">
        <title>Draft genome sequence of the ascomycete Xylaria multiplex DSM 110363.</title>
        <authorList>
            <person name="Buettner E."/>
            <person name="Kellner H."/>
        </authorList>
    </citation>
    <scope>NUCLEOTIDE SEQUENCE [LARGE SCALE GENOMIC DNA]</scope>
    <source>
        <strain evidence="18 19">DSM 110363</strain>
    </source>
</reference>
<evidence type="ECO:0000256" key="14">
    <source>
        <dbReference type="PIRSR" id="PIRSR625705-1"/>
    </source>
</evidence>
<evidence type="ECO:0000256" key="6">
    <source>
        <dbReference type="ARBA" id="ARBA00022723"/>
    </source>
</evidence>
<dbReference type="GO" id="GO:0005506">
    <property type="term" value="F:iron ion binding"/>
    <property type="evidence" value="ECO:0007669"/>
    <property type="project" value="InterPro"/>
</dbReference>
<feature type="active site" description="Proton donor" evidence="14">
    <location>
        <position position="359"/>
    </location>
</feature>
<dbReference type="Pfam" id="PF00728">
    <property type="entry name" value="Glyco_hydro_20"/>
    <property type="match status" value="1"/>
</dbReference>
<dbReference type="Pfam" id="PF14845">
    <property type="entry name" value="Glycohydro_20b2"/>
    <property type="match status" value="1"/>
</dbReference>
<evidence type="ECO:0000256" key="12">
    <source>
        <dbReference type="ARBA" id="ARBA00023180"/>
    </source>
</evidence>
<dbReference type="InterPro" id="IPR047146">
    <property type="entry name" value="Cyt_P450_E_CYP52_fungi"/>
</dbReference>
<evidence type="ECO:0000313" key="18">
    <source>
        <dbReference type="EMBL" id="KAF2973038.1"/>
    </source>
</evidence>
<evidence type="ECO:0000256" key="13">
    <source>
        <dbReference type="ARBA" id="ARBA00023295"/>
    </source>
</evidence>
<evidence type="ECO:0000256" key="10">
    <source>
        <dbReference type="ARBA" id="ARBA00023004"/>
    </source>
</evidence>
<feature type="domain" description="Beta-hexosaminidase eukaryotic type N-terminal" evidence="17">
    <location>
        <begin position="27"/>
        <end position="173"/>
    </location>
</feature>
<dbReference type="InParanoid" id="A0A7C8IXJ1"/>
<organism evidence="18 19">
    <name type="scientific">Xylaria multiplex</name>
    <dbReference type="NCBI Taxonomy" id="323545"/>
    <lineage>
        <taxon>Eukaryota</taxon>
        <taxon>Fungi</taxon>
        <taxon>Dikarya</taxon>
        <taxon>Ascomycota</taxon>
        <taxon>Pezizomycotina</taxon>
        <taxon>Sordariomycetes</taxon>
        <taxon>Xylariomycetidae</taxon>
        <taxon>Xylariales</taxon>
        <taxon>Xylariaceae</taxon>
        <taxon>Xylaria</taxon>
    </lineage>
</organism>
<evidence type="ECO:0000256" key="4">
    <source>
        <dbReference type="ARBA" id="ARBA00010617"/>
    </source>
</evidence>
<dbReference type="InterPro" id="IPR025705">
    <property type="entry name" value="Beta_hexosaminidase_sua/sub"/>
</dbReference>
<comment type="catalytic activity">
    <reaction evidence="1">
        <text>Hydrolysis of terminal non-reducing N-acetyl-D-hexosamine residues in N-acetyl-beta-D-hexosaminides.</text>
        <dbReference type="EC" id="3.2.1.52"/>
    </reaction>
</comment>
<dbReference type="CDD" id="cd06562">
    <property type="entry name" value="GH20_HexA_HexB-like"/>
    <property type="match status" value="1"/>
</dbReference>
<keyword evidence="9" id="KW-0560">Oxidoreductase</keyword>
<dbReference type="CDD" id="cd11063">
    <property type="entry name" value="CYP52"/>
    <property type="match status" value="1"/>
</dbReference>
<accession>A0A7C8IXJ1</accession>
<dbReference type="OrthoDB" id="1470350at2759"/>
<dbReference type="GO" id="GO:0016705">
    <property type="term" value="F:oxidoreductase activity, acting on paired donors, with incorporation or reduction of molecular oxygen"/>
    <property type="evidence" value="ECO:0007669"/>
    <property type="project" value="InterPro"/>
</dbReference>
<dbReference type="AlphaFoldDB" id="A0A7C8IXJ1"/>
<evidence type="ECO:0000256" key="11">
    <source>
        <dbReference type="ARBA" id="ARBA00023033"/>
    </source>
</evidence>
<dbReference type="Gene3D" id="1.10.630.10">
    <property type="entry name" value="Cytochrome P450"/>
    <property type="match status" value="1"/>
</dbReference>
<comment type="caution">
    <text evidence="18">The sequence shown here is derived from an EMBL/GenBank/DDBJ whole genome shotgun (WGS) entry which is preliminary data.</text>
</comment>
<gene>
    <name evidence="18" type="ORF">GQX73_g564</name>
</gene>
<dbReference type="PANTHER" id="PTHR24287:SF5">
    <property type="entry name" value="P450, PUTATIVE (EUROFUNG)-RELATED"/>
    <property type="match status" value="1"/>
</dbReference>
<dbReference type="InterPro" id="IPR017972">
    <property type="entry name" value="Cyt_P450_CS"/>
</dbReference>
<dbReference type="SUPFAM" id="SSF51445">
    <property type="entry name" value="(Trans)glycosidases"/>
    <property type="match status" value="1"/>
</dbReference>